<name>A2SN06_METPP</name>
<protein>
    <submittedName>
        <fullName evidence="1">Uncharacterized protein</fullName>
    </submittedName>
</protein>
<reference evidence="1 2" key="1">
    <citation type="journal article" date="2007" name="J. Bacteriol.">
        <title>Whole-genome analysis of the methyl tert-butyl ether-degrading beta-proteobacterium Methylibium petroleiphilum PM1.</title>
        <authorList>
            <person name="Kane S.R."/>
            <person name="Chakicherla A.Y."/>
            <person name="Chain P.S.G."/>
            <person name="Schmidt R."/>
            <person name="Shin M.W."/>
            <person name="Legler T.C."/>
            <person name="Scow K.M."/>
            <person name="Larimer F.W."/>
            <person name="Lucas S.M."/>
            <person name="Richardson P.M."/>
            <person name="Hristova K.R."/>
        </authorList>
    </citation>
    <scope>NUCLEOTIDE SEQUENCE [LARGE SCALE GENOMIC DNA]</scope>
    <source>
        <strain evidence="2">ATCC BAA-1232 / LMG 22953 / PM1</strain>
        <plasmid evidence="1 2">RPME01</plasmid>
    </source>
</reference>
<keyword evidence="2" id="KW-1185">Reference proteome</keyword>
<sequence length="194" mass="21528">MPSTLGDRVRIQAMGEAMHLAVRCKFRFDKDDAGALKPFGIRTSVGVFRPMDENYYSAACVHGGTYARMWEAWADMKPWIAPRAIAGGYGSTRGDDLGENRVAPGVGVLLPLTEADAGADAGLSQTRDAQVWWCTSIEKNEIVLCRYRFPEGRRYPFDRDGQPARRMKLSRAQWAALFPVQKKQDEQAAEAVAA</sequence>
<dbReference type="eggNOG" id="ENOG5034A51">
    <property type="taxonomic scope" value="Bacteria"/>
</dbReference>
<evidence type="ECO:0000313" key="1">
    <source>
        <dbReference type="EMBL" id="ABM96945.1"/>
    </source>
</evidence>
<dbReference type="AlphaFoldDB" id="A2SN06"/>
<evidence type="ECO:0000313" key="2">
    <source>
        <dbReference type="Proteomes" id="UP000000366"/>
    </source>
</evidence>
<proteinExistence type="predicted"/>
<organism evidence="1 2">
    <name type="scientific">Methylibium petroleiphilum (strain ATCC BAA-1232 / LMG 22953 / PM1)</name>
    <dbReference type="NCBI Taxonomy" id="420662"/>
    <lineage>
        <taxon>Bacteria</taxon>
        <taxon>Pseudomonadati</taxon>
        <taxon>Pseudomonadota</taxon>
        <taxon>Betaproteobacteria</taxon>
        <taxon>Burkholderiales</taxon>
        <taxon>Sphaerotilaceae</taxon>
        <taxon>Methylibium</taxon>
    </lineage>
</organism>
<accession>A2SN06</accession>
<dbReference type="EMBL" id="CP000556">
    <property type="protein sequence ID" value="ABM96945.1"/>
    <property type="molecule type" value="Genomic_DNA"/>
</dbReference>
<keyword evidence="1" id="KW-0614">Plasmid</keyword>
<dbReference type="KEGG" id="mpt:Mpe_B0167"/>
<dbReference type="HOGENOM" id="CLU_1401053_0_0_4"/>
<geneLocation type="plasmid" evidence="1 2">
    <name>RPME01</name>
</geneLocation>
<gene>
    <name evidence="1" type="ordered locus">Mpe_B0167</name>
</gene>
<dbReference type="Proteomes" id="UP000000366">
    <property type="component" value="Plasmid RPME01"/>
</dbReference>